<accession>A0A5C5Y2P4</accession>
<dbReference type="CDD" id="cd04859">
    <property type="entry name" value="Prim_Pol"/>
    <property type="match status" value="1"/>
</dbReference>
<dbReference type="Proteomes" id="UP000317238">
    <property type="component" value="Unassembled WGS sequence"/>
</dbReference>
<dbReference type="RefSeq" id="WP_146438877.1">
    <property type="nucleotide sequence ID" value="NZ_SJPL01000001.1"/>
</dbReference>
<dbReference type="InterPro" id="IPR015330">
    <property type="entry name" value="DNA_primase/pol_bifunc_N"/>
</dbReference>
<sequence>MRNDQHPRRSGDSATRRPQYSIASDYVAAGVSVIPLRIDGSKAPAVRSWNEYRNRFASDDELRQWFARPTGIGIVCGVQSGGLEVLDFDERPDETFSAWSDKLPGDLFARLIVVETGALGYHVIYRCGVVGGNTKIAMTAAGGVLVESRGEGGYIVGAGSDGAVHASGRPYVQVRGVPLPDVPTITPEQRKALWCAAASLDERPDPMAEYVRQRRSELRPQVESDTSTPWGDFDARADWVDILEPAGWTTNKGIAWTRPGKQFGTSAKIITAKDGTEVLTVFSSTAGVLACEGTGHRTWGKFAAFAELHHGGDRSAAAKAVIALGYGRVTQ</sequence>
<reference evidence="2 3" key="1">
    <citation type="submission" date="2019-02" db="EMBL/GenBank/DDBJ databases">
        <title>Deep-cultivation of Planctomycetes and their phenomic and genomic characterization uncovers novel biology.</title>
        <authorList>
            <person name="Wiegand S."/>
            <person name="Jogler M."/>
            <person name="Boedeker C."/>
            <person name="Pinto D."/>
            <person name="Vollmers J."/>
            <person name="Rivas-Marin E."/>
            <person name="Kohn T."/>
            <person name="Peeters S.H."/>
            <person name="Heuer A."/>
            <person name="Rast P."/>
            <person name="Oberbeckmann S."/>
            <person name="Bunk B."/>
            <person name="Jeske O."/>
            <person name="Meyerdierks A."/>
            <person name="Storesund J.E."/>
            <person name="Kallscheuer N."/>
            <person name="Luecker S."/>
            <person name="Lage O.M."/>
            <person name="Pohl T."/>
            <person name="Merkel B.J."/>
            <person name="Hornburger P."/>
            <person name="Mueller R.-W."/>
            <person name="Bruemmer F."/>
            <person name="Labrenz M."/>
            <person name="Spormann A.M."/>
            <person name="Op Den Camp H."/>
            <person name="Overmann J."/>
            <person name="Amann R."/>
            <person name="Jetten M.S.M."/>
            <person name="Mascher T."/>
            <person name="Medema M.H."/>
            <person name="Devos D.P."/>
            <person name="Kaster A.-K."/>
            <person name="Ovreas L."/>
            <person name="Rohde M."/>
            <person name="Galperin M.Y."/>
            <person name="Jogler C."/>
        </authorList>
    </citation>
    <scope>NUCLEOTIDE SEQUENCE [LARGE SCALE GENOMIC DNA]</scope>
    <source>
        <strain evidence="2 3">Pan14r</strain>
    </source>
</reference>
<gene>
    <name evidence="2" type="ORF">Pan14r_17360</name>
</gene>
<evidence type="ECO:0000313" key="2">
    <source>
        <dbReference type="EMBL" id="TWT69450.1"/>
    </source>
</evidence>
<evidence type="ECO:0000259" key="1">
    <source>
        <dbReference type="SMART" id="SM00943"/>
    </source>
</evidence>
<evidence type="ECO:0000313" key="3">
    <source>
        <dbReference type="Proteomes" id="UP000317238"/>
    </source>
</evidence>
<dbReference type="EMBL" id="SJPL01000001">
    <property type="protein sequence ID" value="TWT69450.1"/>
    <property type="molecule type" value="Genomic_DNA"/>
</dbReference>
<feature type="domain" description="DNA primase/polymerase bifunctional N-terminal" evidence="1">
    <location>
        <begin position="23"/>
        <end position="193"/>
    </location>
</feature>
<dbReference type="SMART" id="SM00943">
    <property type="entry name" value="Prim-Pol"/>
    <property type="match status" value="1"/>
</dbReference>
<name>A0A5C5Y2P4_9PLAN</name>
<dbReference type="Gene3D" id="3.30.720.160">
    <property type="entry name" value="Bifunctional DNA primase/polymerase, N-terminal"/>
    <property type="match status" value="1"/>
</dbReference>
<dbReference type="AlphaFoldDB" id="A0A5C5Y2P4"/>
<dbReference type="SUPFAM" id="SSF56747">
    <property type="entry name" value="Prim-pol domain"/>
    <property type="match status" value="1"/>
</dbReference>
<comment type="caution">
    <text evidence="2">The sequence shown here is derived from an EMBL/GenBank/DDBJ whole genome shotgun (WGS) entry which is preliminary data.</text>
</comment>
<protein>
    <recommendedName>
        <fullName evidence="1">DNA primase/polymerase bifunctional N-terminal domain-containing protein</fullName>
    </recommendedName>
</protein>
<keyword evidence="3" id="KW-1185">Reference proteome</keyword>
<proteinExistence type="predicted"/>
<dbReference type="OrthoDB" id="247920at2"/>
<dbReference type="Pfam" id="PF09250">
    <property type="entry name" value="Prim-Pol"/>
    <property type="match status" value="1"/>
</dbReference>
<organism evidence="2 3">
    <name type="scientific">Crateriforma conspicua</name>
    <dbReference type="NCBI Taxonomy" id="2527996"/>
    <lineage>
        <taxon>Bacteria</taxon>
        <taxon>Pseudomonadati</taxon>
        <taxon>Planctomycetota</taxon>
        <taxon>Planctomycetia</taxon>
        <taxon>Planctomycetales</taxon>
        <taxon>Planctomycetaceae</taxon>
        <taxon>Crateriforma</taxon>
    </lineage>
</organism>